<sequence>MQFFSAFTMPFSPAYTAVSNEALDEAFLSRENISIIEEKGETTAWKQNRRPLSRIFYAFPWFLSFILLVALIWMDQSRRASYCEITFGFDEMVYSPAQDIIEPQNVVFTSGFVPEVSIYQGPSSPERDQAWEDLYSYGISRIPKSSAARLVNKTVPIPDDPDHYVVMLKVFHQLHCLNMLRLRLWSNGTFDPSNILMSMDHLSHCMDSLRQALMCSSDITPIPWSWNYETKEAKPVADIQHSCRNFNKVKEWARENHVKSFNPKVYVEDDLNP</sequence>
<dbReference type="Pfam" id="PF11807">
    <property type="entry name" value="UstYa"/>
    <property type="match status" value="1"/>
</dbReference>
<feature type="transmembrane region" description="Helical" evidence="3">
    <location>
        <begin position="55"/>
        <end position="74"/>
    </location>
</feature>
<dbReference type="GO" id="GO:0043386">
    <property type="term" value="P:mycotoxin biosynthetic process"/>
    <property type="evidence" value="ECO:0007669"/>
    <property type="project" value="InterPro"/>
</dbReference>
<comment type="similarity">
    <text evidence="2">Belongs to the ustYa family.</text>
</comment>
<evidence type="ECO:0000313" key="5">
    <source>
        <dbReference type="Proteomes" id="UP000807306"/>
    </source>
</evidence>
<dbReference type="OrthoDB" id="3687641at2759"/>
<accession>A0A9P6EK42</accession>
<keyword evidence="3" id="KW-0472">Membrane</keyword>
<dbReference type="AlphaFoldDB" id="A0A9P6EK42"/>
<organism evidence="4 5">
    <name type="scientific">Crepidotus variabilis</name>
    <dbReference type="NCBI Taxonomy" id="179855"/>
    <lineage>
        <taxon>Eukaryota</taxon>
        <taxon>Fungi</taxon>
        <taxon>Dikarya</taxon>
        <taxon>Basidiomycota</taxon>
        <taxon>Agaricomycotina</taxon>
        <taxon>Agaricomycetes</taxon>
        <taxon>Agaricomycetidae</taxon>
        <taxon>Agaricales</taxon>
        <taxon>Agaricineae</taxon>
        <taxon>Crepidotaceae</taxon>
        <taxon>Crepidotus</taxon>
    </lineage>
</organism>
<dbReference type="PANTHER" id="PTHR33365">
    <property type="entry name" value="YALI0B05434P"/>
    <property type="match status" value="1"/>
</dbReference>
<evidence type="ECO:0000256" key="1">
    <source>
        <dbReference type="ARBA" id="ARBA00004685"/>
    </source>
</evidence>
<evidence type="ECO:0000256" key="3">
    <source>
        <dbReference type="SAM" id="Phobius"/>
    </source>
</evidence>
<comment type="pathway">
    <text evidence="1">Mycotoxin biosynthesis.</text>
</comment>
<keyword evidence="3" id="KW-1133">Transmembrane helix</keyword>
<gene>
    <name evidence="4" type="ORF">CPB83DRAFT_810742</name>
</gene>
<proteinExistence type="inferred from homology"/>
<keyword evidence="3" id="KW-0812">Transmembrane</keyword>
<reference evidence="4" key="1">
    <citation type="submission" date="2020-11" db="EMBL/GenBank/DDBJ databases">
        <authorList>
            <consortium name="DOE Joint Genome Institute"/>
            <person name="Ahrendt S."/>
            <person name="Riley R."/>
            <person name="Andreopoulos W."/>
            <person name="Labutti K."/>
            <person name="Pangilinan J."/>
            <person name="Ruiz-Duenas F.J."/>
            <person name="Barrasa J.M."/>
            <person name="Sanchez-Garcia M."/>
            <person name="Camarero S."/>
            <person name="Miyauchi S."/>
            <person name="Serrano A."/>
            <person name="Linde D."/>
            <person name="Babiker R."/>
            <person name="Drula E."/>
            <person name="Ayuso-Fernandez I."/>
            <person name="Pacheco R."/>
            <person name="Padilla G."/>
            <person name="Ferreira P."/>
            <person name="Barriuso J."/>
            <person name="Kellner H."/>
            <person name="Castanera R."/>
            <person name="Alfaro M."/>
            <person name="Ramirez L."/>
            <person name="Pisabarro A.G."/>
            <person name="Kuo A."/>
            <person name="Tritt A."/>
            <person name="Lipzen A."/>
            <person name="He G."/>
            <person name="Yan M."/>
            <person name="Ng V."/>
            <person name="Cullen D."/>
            <person name="Martin F."/>
            <person name="Rosso M.-N."/>
            <person name="Henrissat B."/>
            <person name="Hibbett D."/>
            <person name="Martinez A.T."/>
            <person name="Grigoriev I.V."/>
        </authorList>
    </citation>
    <scope>NUCLEOTIDE SEQUENCE</scope>
    <source>
        <strain evidence="4">CBS 506.95</strain>
    </source>
</reference>
<evidence type="ECO:0000313" key="4">
    <source>
        <dbReference type="EMBL" id="KAF9530399.1"/>
    </source>
</evidence>
<protein>
    <recommendedName>
        <fullName evidence="6">Tat pathway signal sequence</fullName>
    </recommendedName>
</protein>
<dbReference type="PANTHER" id="PTHR33365:SF4">
    <property type="entry name" value="CYCLOCHLOROTINE BIOSYNTHESIS PROTEIN O"/>
    <property type="match status" value="1"/>
</dbReference>
<comment type="caution">
    <text evidence="4">The sequence shown here is derived from an EMBL/GenBank/DDBJ whole genome shotgun (WGS) entry which is preliminary data.</text>
</comment>
<name>A0A9P6EK42_9AGAR</name>
<dbReference type="InterPro" id="IPR021765">
    <property type="entry name" value="UstYa-like"/>
</dbReference>
<dbReference type="EMBL" id="MU157840">
    <property type="protein sequence ID" value="KAF9530399.1"/>
    <property type="molecule type" value="Genomic_DNA"/>
</dbReference>
<evidence type="ECO:0000256" key="2">
    <source>
        <dbReference type="ARBA" id="ARBA00035112"/>
    </source>
</evidence>
<evidence type="ECO:0008006" key="6">
    <source>
        <dbReference type="Google" id="ProtNLM"/>
    </source>
</evidence>
<dbReference type="Proteomes" id="UP000807306">
    <property type="component" value="Unassembled WGS sequence"/>
</dbReference>
<keyword evidence="5" id="KW-1185">Reference proteome</keyword>